<evidence type="ECO:0000313" key="3">
    <source>
        <dbReference type="Proteomes" id="UP000280417"/>
    </source>
</evidence>
<dbReference type="Proteomes" id="UP000280417">
    <property type="component" value="Unassembled WGS sequence"/>
</dbReference>
<comment type="caution">
    <text evidence="2">The sequence shown here is derived from an EMBL/GenBank/DDBJ whole genome shotgun (WGS) entry which is preliminary data.</text>
</comment>
<evidence type="ECO:0000256" key="1">
    <source>
        <dbReference type="SAM" id="Phobius"/>
    </source>
</evidence>
<gene>
    <name evidence="2" type="ORF">DRJ04_09950</name>
</gene>
<evidence type="ECO:0008006" key="4">
    <source>
        <dbReference type="Google" id="ProtNLM"/>
    </source>
</evidence>
<sequence length="123" mass="14035">MIVRSNSKKNINRFLVKVNRYSGYILIPLTVGLLVSGYRMVGYFNFFSRGLADLLHRIFIHTAFVLTFSIHTFLSLRHVLMRRNIKGVLVDILLIIAGVGFAGYFIFLGLTIYMRFGAARPGF</sequence>
<dbReference type="EMBL" id="QMQA01000371">
    <property type="protein sequence ID" value="RLE09368.1"/>
    <property type="molecule type" value="Genomic_DNA"/>
</dbReference>
<evidence type="ECO:0000313" key="2">
    <source>
        <dbReference type="EMBL" id="RLE09368.1"/>
    </source>
</evidence>
<feature type="transmembrane region" description="Helical" evidence="1">
    <location>
        <begin position="88"/>
        <end position="114"/>
    </location>
</feature>
<feature type="transmembrane region" description="Helical" evidence="1">
    <location>
        <begin position="58"/>
        <end position="76"/>
    </location>
</feature>
<protein>
    <recommendedName>
        <fullName evidence="4">Succinate dehydrogenase</fullName>
    </recommendedName>
</protein>
<keyword evidence="1" id="KW-1133">Transmembrane helix</keyword>
<keyword evidence="1" id="KW-0472">Membrane</keyword>
<feature type="transmembrane region" description="Helical" evidence="1">
    <location>
        <begin position="21"/>
        <end position="38"/>
    </location>
</feature>
<accession>A0A662D5P2</accession>
<keyword evidence="1" id="KW-0812">Transmembrane</keyword>
<name>A0A662D5P2_UNCAE</name>
<dbReference type="AlphaFoldDB" id="A0A662D5P2"/>
<organism evidence="2 3">
    <name type="scientific">Aerophobetes bacterium</name>
    <dbReference type="NCBI Taxonomy" id="2030807"/>
    <lineage>
        <taxon>Bacteria</taxon>
        <taxon>Candidatus Aerophobota</taxon>
    </lineage>
</organism>
<reference evidence="2 3" key="1">
    <citation type="submission" date="2018-06" db="EMBL/GenBank/DDBJ databases">
        <title>Extensive metabolic versatility and redundancy in microbially diverse, dynamic hydrothermal sediments.</title>
        <authorList>
            <person name="Dombrowski N."/>
            <person name="Teske A."/>
            <person name="Baker B.J."/>
        </authorList>
    </citation>
    <scope>NUCLEOTIDE SEQUENCE [LARGE SCALE GENOMIC DNA]</scope>
    <source>
        <strain evidence="2">B3_G15</strain>
    </source>
</reference>
<proteinExistence type="predicted"/>